<feature type="binding site" evidence="9">
    <location>
        <position position="412"/>
    </location>
    <ligand>
        <name>ADP</name>
        <dbReference type="ChEBI" id="CHEBI:456216"/>
    </ligand>
</feature>
<dbReference type="Gene3D" id="3.30.420.40">
    <property type="match status" value="2"/>
</dbReference>
<keyword evidence="7 9" id="KW-0067">ATP-binding</keyword>
<reference evidence="14 15" key="1">
    <citation type="submission" date="2018-06" db="EMBL/GenBank/DDBJ databases">
        <authorList>
            <consortium name="Pathogen Informatics"/>
            <person name="Doyle S."/>
        </authorList>
    </citation>
    <scope>NUCLEOTIDE SEQUENCE [LARGE SCALE GENOMIC DNA]</scope>
    <source>
        <strain evidence="14 15">NCTC13456</strain>
    </source>
</reference>
<keyword evidence="6 9" id="KW-0319">Glycerol metabolism</keyword>
<feature type="binding site" evidence="9">
    <location>
        <position position="416"/>
    </location>
    <ligand>
        <name>ADP</name>
        <dbReference type="ChEBI" id="CHEBI:456216"/>
    </ligand>
</feature>
<evidence type="ECO:0000259" key="12">
    <source>
        <dbReference type="Pfam" id="PF02782"/>
    </source>
</evidence>
<dbReference type="UniPathway" id="UPA00618">
    <property type="reaction ID" value="UER00672"/>
</dbReference>
<dbReference type="EMBL" id="RHPO01000005">
    <property type="protein sequence ID" value="RRT93140.1"/>
    <property type="molecule type" value="Genomic_DNA"/>
</dbReference>
<dbReference type="GO" id="GO:0005524">
    <property type="term" value="F:ATP binding"/>
    <property type="evidence" value="ECO:0007669"/>
    <property type="project" value="UniProtKB-UniRule"/>
</dbReference>
<feature type="binding site" evidence="9">
    <location>
        <position position="15"/>
    </location>
    <ligand>
        <name>sn-glycerol 3-phosphate</name>
        <dbReference type="ChEBI" id="CHEBI:57597"/>
    </ligand>
</feature>
<dbReference type="SUPFAM" id="SSF53067">
    <property type="entry name" value="Actin-like ATPase domain"/>
    <property type="match status" value="2"/>
</dbReference>
<evidence type="ECO:0000259" key="11">
    <source>
        <dbReference type="Pfam" id="PF00370"/>
    </source>
</evidence>
<feature type="binding site" evidence="9">
    <location>
        <position position="412"/>
    </location>
    <ligand>
        <name>ATP</name>
        <dbReference type="ChEBI" id="CHEBI:30616"/>
    </ligand>
</feature>
<reference evidence="13 16" key="2">
    <citation type="submission" date="2018-10" db="EMBL/GenBank/DDBJ databases">
        <title>Transmission dynamics of multidrug resistant bacteria on intensive care unit surfaces.</title>
        <authorList>
            <person name="D'Souza A.W."/>
            <person name="Potter R.F."/>
            <person name="Wallace M."/>
            <person name="Shupe A."/>
            <person name="Patel S."/>
            <person name="Sun S."/>
            <person name="Gul D."/>
            <person name="Kwon J.H."/>
            <person name="Andleeb S."/>
            <person name="Burnham C.-A.D."/>
            <person name="Dantas G."/>
        </authorList>
    </citation>
    <scope>NUCLEOTIDE SEQUENCE [LARGE SCALE GENOMIC DNA]</scope>
    <source>
        <strain evidence="13 16">WF_348</strain>
    </source>
</reference>
<dbReference type="InterPro" id="IPR005999">
    <property type="entry name" value="Glycerol_kin"/>
</dbReference>
<dbReference type="GO" id="GO:0004370">
    <property type="term" value="F:glycerol kinase activity"/>
    <property type="evidence" value="ECO:0007669"/>
    <property type="project" value="UniProtKB-UniRule"/>
</dbReference>
<feature type="binding site" evidence="9">
    <location>
        <position position="86"/>
    </location>
    <ligand>
        <name>glycerol</name>
        <dbReference type="ChEBI" id="CHEBI:17754"/>
    </ligand>
</feature>
<evidence type="ECO:0000256" key="10">
    <source>
        <dbReference type="RuleBase" id="RU003733"/>
    </source>
</evidence>
<evidence type="ECO:0000313" key="13">
    <source>
        <dbReference type="EMBL" id="RRT93140.1"/>
    </source>
</evidence>
<feature type="binding site" evidence="9">
    <location>
        <position position="85"/>
    </location>
    <ligand>
        <name>sn-glycerol 3-phosphate</name>
        <dbReference type="ChEBI" id="CHEBI:57597"/>
    </ligand>
</feature>
<keyword evidence="5 9" id="KW-0418">Kinase</keyword>
<dbReference type="InterPro" id="IPR018485">
    <property type="entry name" value="FGGY_C"/>
</dbReference>
<dbReference type="InterPro" id="IPR018483">
    <property type="entry name" value="Carb_kinase_FGGY_CS"/>
</dbReference>
<dbReference type="GO" id="GO:0019563">
    <property type="term" value="P:glycerol catabolic process"/>
    <property type="evidence" value="ECO:0007669"/>
    <property type="project" value="UniProtKB-UniRule"/>
</dbReference>
<dbReference type="Proteomes" id="UP000254737">
    <property type="component" value="Unassembled WGS sequence"/>
</dbReference>
<feature type="binding site" evidence="9">
    <location>
        <position position="15"/>
    </location>
    <ligand>
        <name>ATP</name>
        <dbReference type="ChEBI" id="CHEBI:30616"/>
    </ligand>
</feature>
<dbReference type="Pfam" id="PF00370">
    <property type="entry name" value="FGGY_N"/>
    <property type="match status" value="1"/>
</dbReference>
<feature type="binding site" evidence="9">
    <location>
        <position position="19"/>
    </location>
    <ligand>
        <name>ADP</name>
        <dbReference type="ChEBI" id="CHEBI:456216"/>
    </ligand>
</feature>
<sequence length="500" mass="55749">METHEKFILALDQGTTSSRAIIYNHDGEIVAISQKDFQQIFPQPGWVEHDPNEIWYTQSSVAAESVAKSDLNGTNIAAIGITNQRETTIVWDRETGDPIYNAIVWQDRRTSKYCDSLKEKGYKDIIQEKTGLVIDSYFCATKIKWVLDNVDGAREKAEQGKLCFGTVDSWLVWKFTRGKMHITDVSNASRTLLYNINTMEWDDELLNLFDIPKSMLPEVKSSSEIYGTTSTTLFSTKIPISGIAGDQQAALFGQMCVEEGMAKNTYGTGCFLLMNIGEKPVFSKNNLLTTVAWQIDGKTTYALEGSVFVGGAVIQWLRDGLKIISSAPESERLSASVEDNGGVYFVPALTGLGAPYWDQYARGAIFGITRGTTQAHIAKAAIQGIAFQVDDLIKSMKSDVEGEIKELRVDGGACANNVLMQFQADLIENEVIRPKVLETTSLGAAYLAGLAVGYWKNIDEIKVQWKQDRVFKPEMNSDKRADLLKFWNKAVKRTQNWIED</sequence>
<keyword evidence="3 9" id="KW-0808">Transferase</keyword>
<dbReference type="AlphaFoldDB" id="A0A376GL87"/>
<dbReference type="HAMAP" id="MF_00186">
    <property type="entry name" value="Glycerol_kin"/>
    <property type="match status" value="1"/>
</dbReference>
<evidence type="ECO:0000313" key="15">
    <source>
        <dbReference type="Proteomes" id="UP000254737"/>
    </source>
</evidence>
<proteinExistence type="inferred from homology"/>
<comment type="activity regulation">
    <text evidence="9">Inhibited by fructose 1,6-bisphosphate (FBP).</text>
</comment>
<comment type="pathway">
    <text evidence="1 9">Polyol metabolism; glycerol degradation via glycerol kinase pathway; sn-glycerol 3-phosphate from glycerol: step 1/1.</text>
</comment>
<feature type="domain" description="Carbohydrate kinase FGGY C-terminal" evidence="12">
    <location>
        <begin position="263"/>
        <end position="451"/>
    </location>
</feature>
<feature type="binding site" evidence="9">
    <location>
        <position position="311"/>
    </location>
    <ligand>
        <name>ATP</name>
        <dbReference type="ChEBI" id="CHEBI:30616"/>
    </ligand>
</feature>
<evidence type="ECO:0000256" key="9">
    <source>
        <dbReference type="HAMAP-Rule" id="MF_00186"/>
    </source>
</evidence>
<dbReference type="Pfam" id="PF02782">
    <property type="entry name" value="FGGY_C"/>
    <property type="match status" value="1"/>
</dbReference>
<feature type="binding site" evidence="9">
    <location>
        <position position="16"/>
    </location>
    <ligand>
        <name>ATP</name>
        <dbReference type="ChEBI" id="CHEBI:30616"/>
    </ligand>
</feature>
<dbReference type="Proteomes" id="UP000267844">
    <property type="component" value="Unassembled WGS sequence"/>
</dbReference>
<dbReference type="RefSeq" id="WP_115001128.1">
    <property type="nucleotide sequence ID" value="NZ_RHPN01000005.1"/>
</dbReference>
<evidence type="ECO:0000256" key="2">
    <source>
        <dbReference type="ARBA" id="ARBA00009156"/>
    </source>
</evidence>
<evidence type="ECO:0000313" key="16">
    <source>
        <dbReference type="Proteomes" id="UP000267844"/>
    </source>
</evidence>
<feature type="binding site" evidence="9">
    <location>
        <position position="268"/>
    </location>
    <ligand>
        <name>ATP</name>
        <dbReference type="ChEBI" id="CHEBI:30616"/>
    </ligand>
</feature>
<dbReference type="PANTHER" id="PTHR10196">
    <property type="entry name" value="SUGAR KINASE"/>
    <property type="match status" value="1"/>
</dbReference>
<dbReference type="FunFam" id="3.30.420.40:FF:000008">
    <property type="entry name" value="Glycerol kinase"/>
    <property type="match status" value="1"/>
</dbReference>
<evidence type="ECO:0000256" key="5">
    <source>
        <dbReference type="ARBA" id="ARBA00022777"/>
    </source>
</evidence>
<dbReference type="NCBIfam" id="TIGR01311">
    <property type="entry name" value="glycerol_kin"/>
    <property type="match status" value="1"/>
</dbReference>
<dbReference type="PANTHER" id="PTHR10196:SF69">
    <property type="entry name" value="GLYCEROL KINASE"/>
    <property type="match status" value="1"/>
</dbReference>
<feature type="binding site" evidence="9">
    <location>
        <position position="247"/>
    </location>
    <ligand>
        <name>glycerol</name>
        <dbReference type="ChEBI" id="CHEBI:17754"/>
    </ligand>
</feature>
<evidence type="ECO:0000256" key="6">
    <source>
        <dbReference type="ARBA" id="ARBA00022798"/>
    </source>
</evidence>
<dbReference type="GO" id="GO:0005829">
    <property type="term" value="C:cytosol"/>
    <property type="evidence" value="ECO:0007669"/>
    <property type="project" value="TreeGrafter"/>
</dbReference>
<dbReference type="EC" id="2.7.1.30" evidence="9"/>
<feature type="binding site" evidence="9">
    <location>
        <position position="137"/>
    </location>
    <ligand>
        <name>sn-glycerol 3-phosphate</name>
        <dbReference type="ChEBI" id="CHEBI:57597"/>
    </ligand>
</feature>
<evidence type="ECO:0000256" key="8">
    <source>
        <dbReference type="ARBA" id="ARBA00052101"/>
    </source>
</evidence>
<dbReference type="GO" id="GO:0006072">
    <property type="term" value="P:glycerol-3-phosphate metabolic process"/>
    <property type="evidence" value="ECO:0007669"/>
    <property type="project" value="InterPro"/>
</dbReference>
<feature type="domain" description="Carbohydrate kinase FGGY N-terminal" evidence="11">
    <location>
        <begin position="8"/>
        <end position="253"/>
    </location>
</feature>
<comment type="function">
    <text evidence="9">Key enzyme in the regulation of glycerol uptake and metabolism. Catalyzes the phosphorylation of glycerol to yield sn-glycerol 3-phosphate.</text>
</comment>
<dbReference type="NCBIfam" id="NF000756">
    <property type="entry name" value="PRK00047.1"/>
    <property type="match status" value="1"/>
</dbReference>
<dbReference type="FunFam" id="3.30.420.40:FF:000007">
    <property type="entry name" value="Glycerol kinase"/>
    <property type="match status" value="1"/>
</dbReference>
<accession>A0A376GL87</accession>
<feature type="binding site" evidence="9">
    <location>
        <position position="17"/>
    </location>
    <ligand>
        <name>ATP</name>
        <dbReference type="ChEBI" id="CHEBI:30616"/>
    </ligand>
</feature>
<keyword evidence="4 9" id="KW-0547">Nucleotide-binding</keyword>
<evidence type="ECO:0000256" key="7">
    <source>
        <dbReference type="ARBA" id="ARBA00022840"/>
    </source>
</evidence>
<evidence type="ECO:0000256" key="3">
    <source>
        <dbReference type="ARBA" id="ARBA00022679"/>
    </source>
</evidence>
<dbReference type="InterPro" id="IPR000577">
    <property type="entry name" value="Carb_kinase_FGGY"/>
</dbReference>
<organism evidence="14 15">
    <name type="scientific">Empedobacter falsenii</name>
    <dbReference type="NCBI Taxonomy" id="343874"/>
    <lineage>
        <taxon>Bacteria</taxon>
        <taxon>Pseudomonadati</taxon>
        <taxon>Bacteroidota</taxon>
        <taxon>Flavobacteriia</taxon>
        <taxon>Flavobacteriales</taxon>
        <taxon>Weeksellaceae</taxon>
        <taxon>Empedobacter</taxon>
    </lineage>
</organism>
<feature type="binding site" evidence="9">
    <location>
        <position position="85"/>
    </location>
    <ligand>
        <name>glycerol</name>
        <dbReference type="ChEBI" id="CHEBI:17754"/>
    </ligand>
</feature>
<evidence type="ECO:0000256" key="1">
    <source>
        <dbReference type="ARBA" id="ARBA00005190"/>
    </source>
</evidence>
<feature type="binding site" evidence="9">
    <location>
        <position position="15"/>
    </location>
    <ligand>
        <name>ADP</name>
        <dbReference type="ChEBI" id="CHEBI:456216"/>
    </ligand>
</feature>
<gene>
    <name evidence="9 14" type="primary">glpK</name>
    <name evidence="13" type="ORF">EGI89_03965</name>
    <name evidence="14" type="ORF">NCTC13456_02777</name>
</gene>
<protein>
    <recommendedName>
        <fullName evidence="9">Glycerol kinase</fullName>
        <ecNumber evidence="9">2.7.1.30</ecNumber>
    </recommendedName>
    <alternativeName>
        <fullName evidence="9">ATP:glycerol 3-phosphotransferase</fullName>
    </alternativeName>
    <alternativeName>
        <fullName evidence="9">Glycerokinase</fullName>
        <shortName evidence="9">GK</shortName>
    </alternativeName>
</protein>
<feature type="binding site" evidence="9">
    <location>
        <position position="315"/>
    </location>
    <ligand>
        <name>ATP</name>
        <dbReference type="ChEBI" id="CHEBI:30616"/>
    </ligand>
</feature>
<feature type="binding site" evidence="9">
    <location>
        <position position="246"/>
    </location>
    <ligand>
        <name>sn-glycerol 3-phosphate</name>
        <dbReference type="ChEBI" id="CHEBI:57597"/>
    </ligand>
</feature>
<dbReference type="InterPro" id="IPR018484">
    <property type="entry name" value="FGGY_N"/>
</dbReference>
<feature type="binding site" evidence="9">
    <location>
        <position position="311"/>
    </location>
    <ligand>
        <name>ADP</name>
        <dbReference type="ChEBI" id="CHEBI:456216"/>
    </ligand>
</feature>
<feature type="binding site" evidence="9">
    <location>
        <position position="86"/>
    </location>
    <ligand>
        <name>sn-glycerol 3-phosphate</name>
        <dbReference type="ChEBI" id="CHEBI:57597"/>
    </ligand>
</feature>
<comment type="similarity">
    <text evidence="2 9 10">Belongs to the FGGY kinase family.</text>
</comment>
<dbReference type="PROSITE" id="PS00445">
    <property type="entry name" value="FGGY_KINASES_2"/>
    <property type="match status" value="1"/>
</dbReference>
<feature type="binding site" evidence="9">
    <location>
        <position position="246"/>
    </location>
    <ligand>
        <name>glycerol</name>
        <dbReference type="ChEBI" id="CHEBI:17754"/>
    </ligand>
</feature>
<evidence type="ECO:0000313" key="14">
    <source>
        <dbReference type="EMBL" id="STD59147.1"/>
    </source>
</evidence>
<dbReference type="InterPro" id="IPR043129">
    <property type="entry name" value="ATPase_NBD"/>
</dbReference>
<evidence type="ECO:0000256" key="4">
    <source>
        <dbReference type="ARBA" id="ARBA00022741"/>
    </source>
</evidence>
<feature type="binding site" evidence="9">
    <location>
        <position position="268"/>
    </location>
    <ligand>
        <name>ADP</name>
        <dbReference type="ChEBI" id="CHEBI:456216"/>
    </ligand>
</feature>
<dbReference type="PIRSF" id="PIRSF000538">
    <property type="entry name" value="GlpK"/>
    <property type="match status" value="1"/>
</dbReference>
<name>A0A376GL87_9FLAO</name>
<dbReference type="EMBL" id="UFXS01000001">
    <property type="protein sequence ID" value="STD59147.1"/>
    <property type="molecule type" value="Genomic_DNA"/>
</dbReference>
<comment type="catalytic activity">
    <reaction evidence="8 9">
        <text>glycerol + ATP = sn-glycerol 3-phosphate + ADP + H(+)</text>
        <dbReference type="Rhea" id="RHEA:21644"/>
        <dbReference type="ChEBI" id="CHEBI:15378"/>
        <dbReference type="ChEBI" id="CHEBI:17754"/>
        <dbReference type="ChEBI" id="CHEBI:30616"/>
        <dbReference type="ChEBI" id="CHEBI:57597"/>
        <dbReference type="ChEBI" id="CHEBI:456216"/>
        <dbReference type="EC" id="2.7.1.30"/>
    </reaction>
</comment>
<feature type="binding site" evidence="9">
    <location>
        <position position="137"/>
    </location>
    <ligand>
        <name>glycerol</name>
        <dbReference type="ChEBI" id="CHEBI:17754"/>
    </ligand>
</feature>
<dbReference type="CDD" id="cd07786">
    <property type="entry name" value="FGGY_EcGK_like"/>
    <property type="match status" value="1"/>
</dbReference>